<keyword evidence="2" id="KW-0489">Methyltransferase</keyword>
<dbReference type="Pfam" id="PF07669">
    <property type="entry name" value="Eco57I"/>
    <property type="match status" value="1"/>
</dbReference>
<keyword evidence="3" id="KW-0808">Transferase</keyword>
<evidence type="ECO:0000256" key="3">
    <source>
        <dbReference type="ARBA" id="ARBA00022679"/>
    </source>
</evidence>
<dbReference type="Gene3D" id="3.40.50.150">
    <property type="entry name" value="Vaccinia Virus protein VP39"/>
    <property type="match status" value="1"/>
</dbReference>
<gene>
    <name evidence="7" type="ORF">S01H4_53435</name>
</gene>
<feature type="non-terminal residue" evidence="7">
    <location>
        <position position="1"/>
    </location>
</feature>
<sequence length="261" mass="30487">VLEIWELLKEYNFTSSDEENNNEENNTINPNILGYIFEKSIGDYRKATGAYYTRSKITNYISRNTLNRFFLDNINKKFQTVLPWPLDTFQQLKMYPIELRTKIYKYFIKLLEKLKICDPAVGSGAFLVSIGELIVRIYNFLINIIGLESIPYKSTEEIEGDKRRFKDLYELKTFIVQNNLYGVDINPSAVEICELRLWLWIVQPPPNLDTIDIKLEPLPNIEYNIRVGNSLFGYTSGIREIESFDKTAGEKVKFAMISEWA</sequence>
<dbReference type="EC" id="2.1.1.72" evidence="1"/>
<dbReference type="InterPro" id="IPR011639">
    <property type="entry name" value="MethylTrfase_TaqI-like_dom"/>
</dbReference>
<evidence type="ECO:0000256" key="2">
    <source>
        <dbReference type="ARBA" id="ARBA00022603"/>
    </source>
</evidence>
<dbReference type="InterPro" id="IPR050953">
    <property type="entry name" value="N4_N6_ade-DNA_methylase"/>
</dbReference>
<evidence type="ECO:0000256" key="4">
    <source>
        <dbReference type="ARBA" id="ARBA00022691"/>
    </source>
</evidence>
<protein>
    <recommendedName>
        <fullName evidence="1">site-specific DNA-methyltransferase (adenine-specific)</fullName>
        <ecNumber evidence="1">2.1.1.72</ecNumber>
    </recommendedName>
</protein>
<dbReference type="PANTHER" id="PTHR33841:SF1">
    <property type="entry name" value="DNA METHYLTRANSFERASE A"/>
    <property type="match status" value="1"/>
</dbReference>
<dbReference type="GO" id="GO:0006304">
    <property type="term" value="P:DNA modification"/>
    <property type="evidence" value="ECO:0007669"/>
    <property type="project" value="InterPro"/>
</dbReference>
<organism evidence="7">
    <name type="scientific">marine sediment metagenome</name>
    <dbReference type="NCBI Taxonomy" id="412755"/>
    <lineage>
        <taxon>unclassified sequences</taxon>
        <taxon>metagenomes</taxon>
        <taxon>ecological metagenomes</taxon>
    </lineage>
</organism>
<keyword evidence="4" id="KW-0949">S-adenosyl-L-methionine</keyword>
<dbReference type="SUPFAM" id="SSF53335">
    <property type="entry name" value="S-adenosyl-L-methionine-dependent methyltransferases"/>
    <property type="match status" value="1"/>
</dbReference>
<feature type="domain" description="Type II methyltransferase M.TaqI-like" evidence="6">
    <location>
        <begin position="178"/>
        <end position="230"/>
    </location>
</feature>
<evidence type="ECO:0000256" key="1">
    <source>
        <dbReference type="ARBA" id="ARBA00011900"/>
    </source>
</evidence>
<evidence type="ECO:0000259" key="6">
    <source>
        <dbReference type="Pfam" id="PF07669"/>
    </source>
</evidence>
<evidence type="ECO:0000313" key="7">
    <source>
        <dbReference type="EMBL" id="GAH18193.1"/>
    </source>
</evidence>
<dbReference type="EMBL" id="BART01030644">
    <property type="protein sequence ID" value="GAH18193.1"/>
    <property type="molecule type" value="Genomic_DNA"/>
</dbReference>
<comment type="caution">
    <text evidence="7">The sequence shown here is derived from an EMBL/GenBank/DDBJ whole genome shotgun (WGS) entry which is preliminary data.</text>
</comment>
<dbReference type="AlphaFoldDB" id="X1FBQ2"/>
<dbReference type="InterPro" id="IPR029063">
    <property type="entry name" value="SAM-dependent_MTases_sf"/>
</dbReference>
<reference evidence="7" key="1">
    <citation type="journal article" date="2014" name="Front. Microbiol.">
        <title>High frequency of phylogenetically diverse reductive dehalogenase-homologous genes in deep subseafloor sedimentary metagenomes.</title>
        <authorList>
            <person name="Kawai M."/>
            <person name="Futagami T."/>
            <person name="Toyoda A."/>
            <person name="Takaki Y."/>
            <person name="Nishi S."/>
            <person name="Hori S."/>
            <person name="Arai W."/>
            <person name="Tsubouchi T."/>
            <person name="Morono Y."/>
            <person name="Uchiyama I."/>
            <person name="Ito T."/>
            <person name="Fujiyama A."/>
            <person name="Inagaki F."/>
            <person name="Takami H."/>
        </authorList>
    </citation>
    <scope>NUCLEOTIDE SEQUENCE</scope>
    <source>
        <strain evidence="7">Expedition CK06-06</strain>
    </source>
</reference>
<dbReference type="GO" id="GO:0032259">
    <property type="term" value="P:methylation"/>
    <property type="evidence" value="ECO:0007669"/>
    <property type="project" value="UniProtKB-KW"/>
</dbReference>
<dbReference type="GO" id="GO:0009007">
    <property type="term" value="F:site-specific DNA-methyltransferase (adenine-specific) activity"/>
    <property type="evidence" value="ECO:0007669"/>
    <property type="project" value="UniProtKB-EC"/>
</dbReference>
<name>X1FBQ2_9ZZZZ</name>
<comment type="catalytic activity">
    <reaction evidence="5">
        <text>a 2'-deoxyadenosine in DNA + S-adenosyl-L-methionine = an N(6)-methyl-2'-deoxyadenosine in DNA + S-adenosyl-L-homocysteine + H(+)</text>
        <dbReference type="Rhea" id="RHEA:15197"/>
        <dbReference type="Rhea" id="RHEA-COMP:12418"/>
        <dbReference type="Rhea" id="RHEA-COMP:12419"/>
        <dbReference type="ChEBI" id="CHEBI:15378"/>
        <dbReference type="ChEBI" id="CHEBI:57856"/>
        <dbReference type="ChEBI" id="CHEBI:59789"/>
        <dbReference type="ChEBI" id="CHEBI:90615"/>
        <dbReference type="ChEBI" id="CHEBI:90616"/>
        <dbReference type="EC" id="2.1.1.72"/>
    </reaction>
</comment>
<accession>X1FBQ2</accession>
<feature type="non-terminal residue" evidence="7">
    <location>
        <position position="261"/>
    </location>
</feature>
<proteinExistence type="predicted"/>
<evidence type="ECO:0000256" key="5">
    <source>
        <dbReference type="ARBA" id="ARBA00047942"/>
    </source>
</evidence>
<dbReference type="PANTHER" id="PTHR33841">
    <property type="entry name" value="DNA METHYLTRANSFERASE YEEA-RELATED"/>
    <property type="match status" value="1"/>
</dbReference>